<evidence type="ECO:0000313" key="2">
    <source>
        <dbReference type="EMBL" id="GMH57286.1"/>
    </source>
</evidence>
<gene>
    <name evidence="2" type="ORF">TL16_g02341</name>
</gene>
<protein>
    <submittedName>
        <fullName evidence="2">Uncharacterized protein</fullName>
    </submittedName>
</protein>
<evidence type="ECO:0000256" key="1">
    <source>
        <dbReference type="SAM" id="SignalP"/>
    </source>
</evidence>
<organism evidence="2 3">
    <name type="scientific">Triparma laevis f. inornata</name>
    <dbReference type="NCBI Taxonomy" id="1714386"/>
    <lineage>
        <taxon>Eukaryota</taxon>
        <taxon>Sar</taxon>
        <taxon>Stramenopiles</taxon>
        <taxon>Ochrophyta</taxon>
        <taxon>Bolidophyceae</taxon>
        <taxon>Parmales</taxon>
        <taxon>Triparmaceae</taxon>
        <taxon>Triparma</taxon>
    </lineage>
</organism>
<dbReference type="EMBL" id="BLQM01000056">
    <property type="protein sequence ID" value="GMH57286.1"/>
    <property type="molecule type" value="Genomic_DNA"/>
</dbReference>
<dbReference type="Proteomes" id="UP001162640">
    <property type="component" value="Unassembled WGS sequence"/>
</dbReference>
<reference evidence="3" key="1">
    <citation type="journal article" date="2023" name="Commun. Biol.">
        <title>Genome analysis of Parmales, the sister group of diatoms, reveals the evolutionary specialization of diatoms from phago-mixotrophs to photoautotrophs.</title>
        <authorList>
            <person name="Ban H."/>
            <person name="Sato S."/>
            <person name="Yoshikawa S."/>
            <person name="Yamada K."/>
            <person name="Nakamura Y."/>
            <person name="Ichinomiya M."/>
            <person name="Sato N."/>
            <person name="Blanc-Mathieu R."/>
            <person name="Endo H."/>
            <person name="Kuwata A."/>
            <person name="Ogata H."/>
        </authorList>
    </citation>
    <scope>NUCLEOTIDE SEQUENCE [LARGE SCALE GENOMIC DNA]</scope>
</reference>
<keyword evidence="1" id="KW-0732">Signal</keyword>
<name>A0A9W6ZRX4_9STRA</name>
<accession>A0A9W6ZRX4</accession>
<comment type="caution">
    <text evidence="2">The sequence shown here is derived from an EMBL/GenBank/DDBJ whole genome shotgun (WGS) entry which is preliminary data.</text>
</comment>
<dbReference type="AlphaFoldDB" id="A0A9W6ZRX4"/>
<evidence type="ECO:0000313" key="3">
    <source>
        <dbReference type="Proteomes" id="UP001162640"/>
    </source>
</evidence>
<feature type="chain" id="PRO_5040770435" evidence="1">
    <location>
        <begin position="25"/>
        <end position="252"/>
    </location>
</feature>
<sequence>MRSIALPLLLLFVLIFTSLHTATGVETIPAAPAADTKAVNDNDDPKSVKKTAFVDPKGEAGGAGVTFGFKSDADSSVKVEEIKKVPTNEISFLHSPPGTVPNFSKTIHSHGEVIICLTTCEVEVTGFEDDRNVTTSNKRDLKRSFKPGSVLLLLDTFGRGHRITHTHELKLMSIKIKKDCLKQGDCGPTGNSSIPNVSPEIAKKLAVAGGWVGSLPLSYYASMVIPHWFSLAGAGVMSAALCGRGMEMCYDW</sequence>
<feature type="signal peptide" evidence="1">
    <location>
        <begin position="1"/>
        <end position="24"/>
    </location>
</feature>
<proteinExistence type="predicted"/>